<name>A0A3N4M3V8_9PEZI</name>
<evidence type="ECO:0000313" key="3">
    <source>
        <dbReference type="Proteomes" id="UP000267821"/>
    </source>
</evidence>
<dbReference type="Pfam" id="PF14022">
    <property type="entry name" value="DUF4238"/>
    <property type="match status" value="1"/>
</dbReference>
<proteinExistence type="predicted"/>
<feature type="compositionally biased region" description="Pro residues" evidence="1">
    <location>
        <begin position="624"/>
        <end position="637"/>
    </location>
</feature>
<feature type="region of interest" description="Disordered" evidence="1">
    <location>
        <begin position="611"/>
        <end position="637"/>
    </location>
</feature>
<feature type="compositionally biased region" description="Basic residues" evidence="1">
    <location>
        <begin position="1"/>
        <end position="12"/>
    </location>
</feature>
<sequence length="637" mass="71462">MPSRRRRGKGKGKGAGNNCKETGTQEGGNAVHNVPNHLDLPDVSTPVESSSGHSGTEHLVKPPFGGGAAESPPRPLNSNWKPVALPVPKTSRSAGPSGYPPGRSEYQHFVPRLVLREFATAEARAAATERRNPLINVYSLTDGSITPSPVATSYGHMNMYQDAGASLVDEMHIEKALGVLEGQASRIIMRIKKAQAKNTPSVTLTRVERNCVRKFLFVMKLRHPLFWAKYGCTMEEYQHIDREHVLKFMQEKNFTKPIEIWLHTLKTIIDTPIDADDEWEKTVTDTCFVHDACWFVQHMNGSFVSFCQPVDEEDEFILSESAFGVHEGPTEVDSGFIPQGTNTSREKPSVGGPDLTSELNRLRTGNGWYTEYHNIAPFSPKLLLVLRSNFLRTAESKRQFRAMANSGIPGSHQWAIPSIFEHLHLEPPDPSYGRNVPAAQFKRSDQHTFTFPLHKISRKDVLLFNSLILNEVRKNLTWSSDVAMKRALEAYLDEEKFRLPVSPAVFIAGEDPEITRRETLHTLLNMLKGRLGEEVPASTPSVGSHIKGMRDFEERLQNNAQEQAYFKLGKPPCISPSSTYKNLEMCILLYVIGSVTSRRLHTRLIPKHPRVENAHPDCRRPPAREPLPWVPPGCPQE</sequence>
<dbReference type="InterPro" id="IPR025332">
    <property type="entry name" value="DUF4238"/>
</dbReference>
<evidence type="ECO:0000313" key="2">
    <source>
        <dbReference type="EMBL" id="RPB29687.1"/>
    </source>
</evidence>
<feature type="region of interest" description="Disordered" evidence="1">
    <location>
        <begin position="1"/>
        <end position="104"/>
    </location>
</feature>
<organism evidence="2 3">
    <name type="scientific">Terfezia boudieri ATCC MYA-4762</name>
    <dbReference type="NCBI Taxonomy" id="1051890"/>
    <lineage>
        <taxon>Eukaryota</taxon>
        <taxon>Fungi</taxon>
        <taxon>Dikarya</taxon>
        <taxon>Ascomycota</taxon>
        <taxon>Pezizomycotina</taxon>
        <taxon>Pezizomycetes</taxon>
        <taxon>Pezizales</taxon>
        <taxon>Pezizaceae</taxon>
        <taxon>Terfezia</taxon>
    </lineage>
</organism>
<keyword evidence="3" id="KW-1185">Reference proteome</keyword>
<dbReference type="AlphaFoldDB" id="A0A3N4M3V8"/>
<feature type="region of interest" description="Disordered" evidence="1">
    <location>
        <begin position="330"/>
        <end position="357"/>
    </location>
</feature>
<reference evidence="2 3" key="1">
    <citation type="journal article" date="2018" name="Nat. Ecol. Evol.">
        <title>Pezizomycetes genomes reveal the molecular basis of ectomycorrhizal truffle lifestyle.</title>
        <authorList>
            <person name="Murat C."/>
            <person name="Payen T."/>
            <person name="Noel B."/>
            <person name="Kuo A."/>
            <person name="Morin E."/>
            <person name="Chen J."/>
            <person name="Kohler A."/>
            <person name="Krizsan K."/>
            <person name="Balestrini R."/>
            <person name="Da Silva C."/>
            <person name="Montanini B."/>
            <person name="Hainaut M."/>
            <person name="Levati E."/>
            <person name="Barry K.W."/>
            <person name="Belfiori B."/>
            <person name="Cichocki N."/>
            <person name="Clum A."/>
            <person name="Dockter R.B."/>
            <person name="Fauchery L."/>
            <person name="Guy J."/>
            <person name="Iotti M."/>
            <person name="Le Tacon F."/>
            <person name="Lindquist E.A."/>
            <person name="Lipzen A."/>
            <person name="Malagnac F."/>
            <person name="Mello A."/>
            <person name="Molinier V."/>
            <person name="Miyauchi S."/>
            <person name="Poulain J."/>
            <person name="Riccioni C."/>
            <person name="Rubini A."/>
            <person name="Sitrit Y."/>
            <person name="Splivallo R."/>
            <person name="Traeger S."/>
            <person name="Wang M."/>
            <person name="Zifcakova L."/>
            <person name="Wipf D."/>
            <person name="Zambonelli A."/>
            <person name="Paolocci F."/>
            <person name="Nowrousian M."/>
            <person name="Ottonello S."/>
            <person name="Baldrian P."/>
            <person name="Spatafora J.W."/>
            <person name="Henrissat B."/>
            <person name="Nagy L.G."/>
            <person name="Aury J.M."/>
            <person name="Wincker P."/>
            <person name="Grigoriev I.V."/>
            <person name="Bonfante P."/>
            <person name="Martin F.M."/>
        </authorList>
    </citation>
    <scope>NUCLEOTIDE SEQUENCE [LARGE SCALE GENOMIC DNA]</scope>
    <source>
        <strain evidence="2 3">ATCC MYA-4762</strain>
    </source>
</reference>
<gene>
    <name evidence="2" type="ORF">L211DRAFT_34180</name>
</gene>
<protein>
    <submittedName>
        <fullName evidence="2">Uncharacterized protein</fullName>
    </submittedName>
</protein>
<accession>A0A3N4M3V8</accession>
<dbReference type="EMBL" id="ML121527">
    <property type="protein sequence ID" value="RPB29687.1"/>
    <property type="molecule type" value="Genomic_DNA"/>
</dbReference>
<evidence type="ECO:0000256" key="1">
    <source>
        <dbReference type="SAM" id="MobiDB-lite"/>
    </source>
</evidence>
<dbReference type="Proteomes" id="UP000267821">
    <property type="component" value="Unassembled WGS sequence"/>
</dbReference>
<dbReference type="OrthoDB" id="5340163at2759"/>
<dbReference type="InParanoid" id="A0A3N4M3V8"/>
<feature type="compositionally biased region" description="Basic and acidic residues" evidence="1">
    <location>
        <begin position="611"/>
        <end position="623"/>
    </location>
</feature>